<reference evidence="1" key="1">
    <citation type="submission" date="2022-02" db="EMBL/GenBank/DDBJ databases">
        <title>Halalkalibacter sp. nov. isolated from Lonar Lake, India.</title>
        <authorList>
            <person name="Joshi A."/>
            <person name="Thite S."/>
            <person name="Lodha T."/>
        </authorList>
    </citation>
    <scope>NUCLEOTIDE SEQUENCE</scope>
    <source>
        <strain evidence="1">MEB205</strain>
    </source>
</reference>
<dbReference type="RefSeq" id="WP_250094594.1">
    <property type="nucleotide sequence ID" value="NZ_JAKRYL010000001.1"/>
</dbReference>
<organism evidence="1 2">
    <name type="scientific">Halalkalibacter alkaliphilus</name>
    <dbReference type="NCBI Taxonomy" id="2917993"/>
    <lineage>
        <taxon>Bacteria</taxon>
        <taxon>Bacillati</taxon>
        <taxon>Bacillota</taxon>
        <taxon>Bacilli</taxon>
        <taxon>Bacillales</taxon>
        <taxon>Bacillaceae</taxon>
        <taxon>Halalkalibacter</taxon>
    </lineage>
</organism>
<dbReference type="SUPFAM" id="SSF48371">
    <property type="entry name" value="ARM repeat"/>
    <property type="match status" value="1"/>
</dbReference>
<dbReference type="EMBL" id="JAKRYL010000001">
    <property type="protein sequence ID" value="MCL7745659.1"/>
    <property type="molecule type" value="Genomic_DNA"/>
</dbReference>
<accession>A0A9X1ZUC2</accession>
<dbReference type="Proteomes" id="UP001139150">
    <property type="component" value="Unassembled WGS sequence"/>
</dbReference>
<dbReference type="Gene3D" id="1.25.10.10">
    <property type="entry name" value="Leucine-rich Repeat Variant"/>
    <property type="match status" value="1"/>
</dbReference>
<proteinExistence type="predicted"/>
<keyword evidence="2" id="KW-1185">Reference proteome</keyword>
<sequence length="251" mass="29190">MGYYDLSKEERVHVYKTMEGNITFDVKQNKIDYLLQYAADQDTYIRKNAYLIMGRLYHSNPPLQEAVLQIAEKLLAHDDEKIRQTIVNALGEIGKKDASSVMAFFEKALFDEHHSVRNAVIGSFKKMGKVNPKPVLSISKKYLHHPDPEIRREVIHGIELRGRTHPEEVLPLLKEVQFETVKRVRNMIIHVIGQISYKEGCLEKVVQALREWENKELVQGAIIEIIDVHHRYMDFSDKTAEEAKIYISRHL</sequence>
<gene>
    <name evidence="1" type="ORF">MF646_00875</name>
</gene>
<dbReference type="InterPro" id="IPR016024">
    <property type="entry name" value="ARM-type_fold"/>
</dbReference>
<dbReference type="Pfam" id="PF13646">
    <property type="entry name" value="HEAT_2"/>
    <property type="match status" value="1"/>
</dbReference>
<evidence type="ECO:0000313" key="1">
    <source>
        <dbReference type="EMBL" id="MCL7745659.1"/>
    </source>
</evidence>
<evidence type="ECO:0000313" key="2">
    <source>
        <dbReference type="Proteomes" id="UP001139150"/>
    </source>
</evidence>
<name>A0A9X1ZUC2_9BACI</name>
<comment type="caution">
    <text evidence="1">The sequence shown here is derived from an EMBL/GenBank/DDBJ whole genome shotgun (WGS) entry which is preliminary data.</text>
</comment>
<dbReference type="AlphaFoldDB" id="A0A9X1ZUC2"/>
<protein>
    <submittedName>
        <fullName evidence="1">HEAT repeat domain-containing protein</fullName>
    </submittedName>
</protein>
<dbReference type="InterPro" id="IPR011989">
    <property type="entry name" value="ARM-like"/>
</dbReference>